<dbReference type="EMBL" id="JANBTW010000044">
    <property type="protein sequence ID" value="KAJ2675955.1"/>
    <property type="molecule type" value="Genomic_DNA"/>
</dbReference>
<gene>
    <name evidence="3" type="ORF">GGI25_003792</name>
</gene>
<dbReference type="Pfam" id="PF00651">
    <property type="entry name" value="BTB"/>
    <property type="match status" value="1"/>
</dbReference>
<feature type="compositionally biased region" description="Polar residues" evidence="1">
    <location>
        <begin position="735"/>
        <end position="748"/>
    </location>
</feature>
<dbReference type="Gene3D" id="3.30.710.10">
    <property type="entry name" value="Potassium Channel Kv1.1, Chain A"/>
    <property type="match status" value="1"/>
</dbReference>
<dbReference type="PANTHER" id="PTHR24413">
    <property type="entry name" value="SPECKLE-TYPE POZ PROTEIN"/>
    <property type="match status" value="1"/>
</dbReference>
<proteinExistence type="predicted"/>
<dbReference type="GO" id="GO:0006516">
    <property type="term" value="P:glycoprotein catabolic process"/>
    <property type="evidence" value="ECO:0007669"/>
    <property type="project" value="InterPro"/>
</dbReference>
<dbReference type="SUPFAM" id="SSF49785">
    <property type="entry name" value="Galactose-binding domain-like"/>
    <property type="match status" value="1"/>
</dbReference>
<dbReference type="Proteomes" id="UP001151518">
    <property type="component" value="Unassembled WGS sequence"/>
</dbReference>
<dbReference type="GO" id="GO:0005737">
    <property type="term" value="C:cytoplasm"/>
    <property type="evidence" value="ECO:0007669"/>
    <property type="project" value="InterPro"/>
</dbReference>
<accession>A0A9W8KW70</accession>
<dbReference type="InterPro" id="IPR038680">
    <property type="entry name" value="PAW_sf"/>
</dbReference>
<dbReference type="Pfam" id="PF04721">
    <property type="entry name" value="PAW"/>
    <property type="match status" value="1"/>
</dbReference>
<evidence type="ECO:0000313" key="4">
    <source>
        <dbReference type="Proteomes" id="UP001151518"/>
    </source>
</evidence>
<dbReference type="AlphaFoldDB" id="A0A9W8KW70"/>
<dbReference type="InterPro" id="IPR011333">
    <property type="entry name" value="SKP1/BTB/POZ_sf"/>
</dbReference>
<evidence type="ECO:0000313" key="3">
    <source>
        <dbReference type="EMBL" id="KAJ2675955.1"/>
    </source>
</evidence>
<dbReference type="InterPro" id="IPR006588">
    <property type="entry name" value="Peptide_N_glycanase_PAW_dom"/>
</dbReference>
<dbReference type="PROSITE" id="PS50097">
    <property type="entry name" value="BTB"/>
    <property type="match status" value="1"/>
</dbReference>
<dbReference type="InterPro" id="IPR000210">
    <property type="entry name" value="BTB/POZ_dom"/>
</dbReference>
<dbReference type="SUPFAM" id="SSF54695">
    <property type="entry name" value="POZ domain"/>
    <property type="match status" value="1"/>
</dbReference>
<dbReference type="SMART" id="SM00225">
    <property type="entry name" value="BTB"/>
    <property type="match status" value="1"/>
</dbReference>
<name>A0A9W8KW70_9FUNG</name>
<dbReference type="Gene3D" id="2.60.120.1020">
    <property type="entry name" value="Peptide N glycanase, PAW domain"/>
    <property type="match status" value="1"/>
</dbReference>
<dbReference type="InterPro" id="IPR008979">
    <property type="entry name" value="Galactose-bd-like_sf"/>
</dbReference>
<sequence>MSSNYTVHFDVNSTDGHRIPPLFEIPYKDTISFGPFAPHYHQPMHFPNEVELYEPDIAGTKASAAATATAVTSAADRSWTRNTTVVKREVEVHLPCGFFNIWRPLYDCNAPISARLRRYLPEGQASAKESARGSWDSRISYSSADDEYYINGVPLPFIKHWSHGLLSGLNVFRKVEHDWLMTYLAPTENRRPEMQSVMVWRFNYVESKRVIDKFHAMLGISVFSETAAAQWYIRPLSQLKYTKIPIHLLTADEAAFFTEIPDIGDNSKDSSTGHREARERIIKKYHGHILTYRANGDEFNDYIVHSIPGLAADLSQYVEGEYGFDIGVSFLPASSGESRWQKVQIARQSLREPVNGHTKEADAAIARCGLDFRIKLGESIKIDPVPDELLEALSVGNPEDDSKACEPKMDDSTCGFTICVKDPENTVGSLQPPIRAHESVLSAGSEYFAALLASSMTETAAKQVVLDGLSYGAVRLAINFLYIGSIPNEDTLDIDDWVTLLGVASRLSITRLQQMCQVRIYQHALMRVHQCTSDQKNNNQSEHYKTKAEFPDSEFIEHLHDIATDTGAQELGEALKQLVEYYPIQICEHRIRDGGPYVEFTAMYNPLFAHEHHNHHGDRNRFWHPVQWHGDGANLHGMGMPGLMAGPVVHPELAGELLNNHNTDGSEEDGFSDTEFGMYHHDEADVGFHDIEDFGNNDWADEDNTDELDVVHPMFAQFLGNWRVVGDQHQDGSHETQSNGATSEHSTTPPQPQPGLAPADQQPRRTDSN</sequence>
<protein>
    <recommendedName>
        <fullName evidence="2">BTB domain-containing protein</fullName>
    </recommendedName>
</protein>
<feature type="domain" description="BTB" evidence="2">
    <location>
        <begin position="414"/>
        <end position="490"/>
    </location>
</feature>
<reference evidence="3" key="1">
    <citation type="submission" date="2022-07" db="EMBL/GenBank/DDBJ databases">
        <title>Phylogenomic reconstructions and comparative analyses of Kickxellomycotina fungi.</title>
        <authorList>
            <person name="Reynolds N.K."/>
            <person name="Stajich J.E."/>
            <person name="Barry K."/>
            <person name="Grigoriev I.V."/>
            <person name="Crous P."/>
            <person name="Smith M.E."/>
        </authorList>
    </citation>
    <scope>NUCLEOTIDE SEQUENCE</scope>
    <source>
        <strain evidence="3">NRRL 3115</strain>
    </source>
</reference>
<organism evidence="3 4">
    <name type="scientific">Coemansia spiralis</name>
    <dbReference type="NCBI Taxonomy" id="417178"/>
    <lineage>
        <taxon>Eukaryota</taxon>
        <taxon>Fungi</taxon>
        <taxon>Fungi incertae sedis</taxon>
        <taxon>Zoopagomycota</taxon>
        <taxon>Kickxellomycotina</taxon>
        <taxon>Kickxellomycetes</taxon>
        <taxon>Kickxellales</taxon>
        <taxon>Kickxellaceae</taxon>
        <taxon>Coemansia</taxon>
    </lineage>
</organism>
<dbReference type="CDD" id="cd18186">
    <property type="entry name" value="BTB_POZ_ZBTB_KLHL-like"/>
    <property type="match status" value="1"/>
</dbReference>
<evidence type="ECO:0000256" key="1">
    <source>
        <dbReference type="SAM" id="MobiDB-lite"/>
    </source>
</evidence>
<dbReference type="OrthoDB" id="194443at2759"/>
<feature type="region of interest" description="Disordered" evidence="1">
    <location>
        <begin position="728"/>
        <end position="769"/>
    </location>
</feature>
<comment type="caution">
    <text evidence="3">The sequence shown here is derived from an EMBL/GenBank/DDBJ whole genome shotgun (WGS) entry which is preliminary data.</text>
</comment>
<evidence type="ECO:0000259" key="2">
    <source>
        <dbReference type="PROSITE" id="PS50097"/>
    </source>
</evidence>